<dbReference type="SUPFAM" id="SSF56300">
    <property type="entry name" value="Metallo-dependent phosphatases"/>
    <property type="match status" value="1"/>
</dbReference>
<dbReference type="InterPro" id="IPR029052">
    <property type="entry name" value="Metallo-depent_PP-like"/>
</dbReference>
<gene>
    <name evidence="3" type="ORF">G6R27_01915</name>
</gene>
<dbReference type="CDD" id="cd00840">
    <property type="entry name" value="MPP_Mre11_N"/>
    <property type="match status" value="1"/>
</dbReference>
<protein>
    <submittedName>
        <fullName evidence="3">DNA repair exonuclease</fullName>
    </submittedName>
</protein>
<dbReference type="PIRSF" id="PIRSF033091">
    <property type="entry name" value="Pesterase_YhaO"/>
    <property type="match status" value="1"/>
</dbReference>
<dbReference type="InterPro" id="IPR014576">
    <property type="entry name" value="Pesterase_YhaO"/>
</dbReference>
<feature type="domain" description="Calcineurin-like phosphoesterase" evidence="2">
    <location>
        <begin position="3"/>
        <end position="199"/>
    </location>
</feature>
<evidence type="ECO:0000256" key="1">
    <source>
        <dbReference type="ARBA" id="ARBA00022801"/>
    </source>
</evidence>
<name>A0ABS5QNT6_9LACO</name>
<dbReference type="InterPro" id="IPR041796">
    <property type="entry name" value="Mre11_N"/>
</dbReference>
<keyword evidence="3" id="KW-0540">Nuclease</keyword>
<dbReference type="Gene3D" id="3.60.21.10">
    <property type="match status" value="1"/>
</dbReference>
<comment type="caution">
    <text evidence="3">The sequence shown here is derived from an EMBL/GenBank/DDBJ whole genome shotgun (WGS) entry which is preliminary data.</text>
</comment>
<keyword evidence="1" id="KW-0378">Hydrolase</keyword>
<evidence type="ECO:0000259" key="2">
    <source>
        <dbReference type="Pfam" id="PF00149"/>
    </source>
</evidence>
<dbReference type="Pfam" id="PF00149">
    <property type="entry name" value="Metallophos"/>
    <property type="match status" value="1"/>
</dbReference>
<dbReference type="EMBL" id="JAAMFI010000001">
    <property type="protein sequence ID" value="MBS9334793.1"/>
    <property type="molecule type" value="Genomic_DNA"/>
</dbReference>
<sequence length="391" mass="43791">MLSFIHAGDVHLGNPFTGLSKDLPNQFSKAIQEAGYQAFDALIERAVAEQVDFVLFPGDLLHGAGRSAKVQATLVRGFLTLQEVGIQVLLSFGNHDYEAFNTLIESLPENVHVFGQQVEEKMLRAKDGQSVAFSGFSYADRAERRDRLAEFSVKNGQADYEIGLYHGSVGQSGDDYAAFAIQDMLKKGYDYWALGHIHVRQILYEEKTIAYSGNLQGLNRKEEGPKGALLVRERQGVLQPEFLDLAPVRFEEVSFDNVSSLVELVQQMKDLRFEKKSFLSVCLTGRIGEEVREAFTRGDLLEQVQHAMGKENFWPIHVDLAEVEVNEQPAFASVSFEQAIDETVTSELLQAHLSKEVPLEVRDYFNQEEGQAAVRQALQRLFAQGGKLDEN</sequence>
<evidence type="ECO:0000313" key="4">
    <source>
        <dbReference type="Proteomes" id="UP001519418"/>
    </source>
</evidence>
<dbReference type="InterPro" id="IPR050535">
    <property type="entry name" value="DNA_Repair-Maintenance_Comp"/>
</dbReference>
<keyword evidence="4" id="KW-1185">Reference proteome</keyword>
<dbReference type="RefSeq" id="WP_213819394.1">
    <property type="nucleotide sequence ID" value="NZ_JAAMFI010000001.1"/>
</dbReference>
<evidence type="ECO:0000313" key="3">
    <source>
        <dbReference type="EMBL" id="MBS9334793.1"/>
    </source>
</evidence>
<keyword evidence="3" id="KW-0269">Exonuclease</keyword>
<reference evidence="3 4" key="1">
    <citation type="submission" date="2020-02" db="EMBL/GenBank/DDBJ databases">
        <title>Fructobacillus sp. isolated from paper mulberry of Taiwan.</title>
        <authorList>
            <person name="Lin S.-T."/>
        </authorList>
    </citation>
    <scope>NUCLEOTIDE SEQUENCE [LARGE SCALE GENOMIC DNA]</scope>
    <source>
        <strain evidence="3 4">M1-10</strain>
    </source>
</reference>
<dbReference type="InterPro" id="IPR004843">
    <property type="entry name" value="Calcineurin-like_PHP"/>
</dbReference>
<dbReference type="PANTHER" id="PTHR30337:SF7">
    <property type="entry name" value="PHOSPHOESTERASE"/>
    <property type="match status" value="1"/>
</dbReference>
<proteinExistence type="predicted"/>
<dbReference type="PANTHER" id="PTHR30337">
    <property type="entry name" value="COMPONENT OF ATP-DEPENDENT DSDNA EXONUCLEASE"/>
    <property type="match status" value="1"/>
</dbReference>
<dbReference type="GO" id="GO:0004527">
    <property type="term" value="F:exonuclease activity"/>
    <property type="evidence" value="ECO:0007669"/>
    <property type="project" value="UniProtKB-KW"/>
</dbReference>
<organism evidence="3 4">
    <name type="scientific">Fructobacillus papyriferae</name>
    <dbReference type="NCBI Taxonomy" id="2713171"/>
    <lineage>
        <taxon>Bacteria</taxon>
        <taxon>Bacillati</taxon>
        <taxon>Bacillota</taxon>
        <taxon>Bacilli</taxon>
        <taxon>Lactobacillales</taxon>
        <taxon>Lactobacillaceae</taxon>
        <taxon>Fructobacillus</taxon>
    </lineage>
</organism>
<accession>A0ABS5QNT6</accession>
<dbReference type="Proteomes" id="UP001519418">
    <property type="component" value="Unassembled WGS sequence"/>
</dbReference>